<dbReference type="InterPro" id="IPR015424">
    <property type="entry name" value="PyrdxlP-dep_Trfase"/>
</dbReference>
<evidence type="ECO:0000256" key="4">
    <source>
        <dbReference type="ARBA" id="ARBA00023125"/>
    </source>
</evidence>
<reference evidence="8" key="1">
    <citation type="submission" date="2024-06" db="EMBL/GenBank/DDBJ databases">
        <authorList>
            <person name="Coelho C."/>
            <person name="Bento M."/>
            <person name="Garcia E."/>
            <person name="Camelo A."/>
            <person name="Brandao I."/>
            <person name="Espirito Santo C."/>
            <person name="Trovao J."/>
            <person name="Verissimo A."/>
            <person name="Costa J."/>
            <person name="Tiago I."/>
        </authorList>
    </citation>
    <scope>NUCLEOTIDE SEQUENCE</scope>
    <source>
        <strain evidence="8">KWT182</strain>
    </source>
</reference>
<dbReference type="SUPFAM" id="SSF46785">
    <property type="entry name" value="Winged helix' DNA-binding domain"/>
    <property type="match status" value="1"/>
</dbReference>
<feature type="compositionally biased region" description="Pro residues" evidence="6">
    <location>
        <begin position="95"/>
        <end position="106"/>
    </location>
</feature>
<dbReference type="InterPro" id="IPR036390">
    <property type="entry name" value="WH_DNA-bd_sf"/>
</dbReference>
<evidence type="ECO:0000256" key="5">
    <source>
        <dbReference type="ARBA" id="ARBA00023163"/>
    </source>
</evidence>
<dbReference type="Gene3D" id="3.40.640.10">
    <property type="entry name" value="Type I PLP-dependent aspartate aminotransferase-like (Major domain)"/>
    <property type="match status" value="1"/>
</dbReference>
<evidence type="ECO:0000256" key="1">
    <source>
        <dbReference type="ARBA" id="ARBA00005384"/>
    </source>
</evidence>
<dbReference type="CDD" id="cd07377">
    <property type="entry name" value="WHTH_GntR"/>
    <property type="match status" value="1"/>
</dbReference>
<dbReference type="Gene3D" id="1.10.10.10">
    <property type="entry name" value="Winged helix-like DNA-binding domain superfamily/Winged helix DNA-binding domain"/>
    <property type="match status" value="1"/>
</dbReference>
<keyword evidence="2" id="KW-0663">Pyridoxal phosphate</keyword>
<dbReference type="SUPFAM" id="SSF53383">
    <property type="entry name" value="PLP-dependent transferases"/>
    <property type="match status" value="1"/>
</dbReference>
<evidence type="ECO:0000256" key="2">
    <source>
        <dbReference type="ARBA" id="ARBA00022898"/>
    </source>
</evidence>
<dbReference type="InterPro" id="IPR000524">
    <property type="entry name" value="Tscrpt_reg_HTH_GntR"/>
</dbReference>
<dbReference type="PANTHER" id="PTHR46577:SF1">
    <property type="entry name" value="HTH-TYPE TRANSCRIPTIONAL REGULATORY PROTEIN GABR"/>
    <property type="match status" value="1"/>
</dbReference>
<dbReference type="PROSITE" id="PS50949">
    <property type="entry name" value="HTH_GNTR"/>
    <property type="match status" value="1"/>
</dbReference>
<name>A0AAU7QCY9_9GAMM</name>
<dbReference type="GO" id="GO:0008483">
    <property type="term" value="F:transaminase activity"/>
    <property type="evidence" value="ECO:0007669"/>
    <property type="project" value="UniProtKB-KW"/>
</dbReference>
<keyword evidence="8" id="KW-0032">Aminotransferase</keyword>
<evidence type="ECO:0000256" key="3">
    <source>
        <dbReference type="ARBA" id="ARBA00023015"/>
    </source>
</evidence>
<accession>A0AAU7QCY9</accession>
<feature type="region of interest" description="Disordered" evidence="6">
    <location>
        <begin position="87"/>
        <end position="106"/>
    </location>
</feature>
<keyword evidence="4" id="KW-0238">DNA-binding</keyword>
<sequence>MPYRDFPQDGDRSIPLYLQIYRRFREAITLGRLHPGDRIPSVRGLAGEMHVARGTVEAAYQLLISEGYLLTRGPAGTVVSPQLPLRPVQNAPVRHPAPPESPLRPRPAVPPLPLQLGLPALDAFPRKLWTRLAGNRLRRPGVENLVYPDPCGYAPLRSAIAAYLGISRGILCGPEQVFICAGYPAALGLICRCLMTPGDHCWFEDPGYPFARDVLTAAGATLVPVPVDGMGLNVATARTLADDARFALVTPSHQSPLGVALSLPRRLALLEWANSRQSYIIEDDYDSEYRYQGRPLPALKSLDDGGRVLYAGTFSKVLYPGLRLAYLVVPAGLVARFAEDCERLANHCPELLQGTVSDFIEQGHFSRHLKKMRHLYALRRRYLEDAIQTICPRYLRIEPQAGGIQLLAWLKPGADDGALADDALSSGLAVQALSRWRLAANVEPGLLMGFTNIASPEQAEQICRTLLLSLSDSRPKQHPECK</sequence>
<evidence type="ECO:0000256" key="6">
    <source>
        <dbReference type="SAM" id="MobiDB-lite"/>
    </source>
</evidence>
<dbReference type="InterPro" id="IPR051446">
    <property type="entry name" value="HTH_trans_reg/aminotransferase"/>
</dbReference>
<dbReference type="EMBL" id="CP157947">
    <property type="protein sequence ID" value="XBS70783.1"/>
    <property type="molecule type" value="Genomic_DNA"/>
</dbReference>
<evidence type="ECO:0000259" key="7">
    <source>
        <dbReference type="PROSITE" id="PS50949"/>
    </source>
</evidence>
<dbReference type="GO" id="GO:0003677">
    <property type="term" value="F:DNA binding"/>
    <property type="evidence" value="ECO:0007669"/>
    <property type="project" value="UniProtKB-KW"/>
</dbReference>
<dbReference type="GO" id="GO:0030170">
    <property type="term" value="F:pyridoxal phosphate binding"/>
    <property type="evidence" value="ECO:0007669"/>
    <property type="project" value="InterPro"/>
</dbReference>
<dbReference type="InterPro" id="IPR036388">
    <property type="entry name" value="WH-like_DNA-bd_sf"/>
</dbReference>
<dbReference type="SMART" id="SM00345">
    <property type="entry name" value="HTH_GNTR"/>
    <property type="match status" value="1"/>
</dbReference>
<dbReference type="Pfam" id="PF00392">
    <property type="entry name" value="GntR"/>
    <property type="match status" value="1"/>
</dbReference>
<keyword evidence="8" id="KW-0808">Transferase</keyword>
<keyword evidence="5" id="KW-0804">Transcription</keyword>
<dbReference type="GO" id="GO:0003700">
    <property type="term" value="F:DNA-binding transcription factor activity"/>
    <property type="evidence" value="ECO:0007669"/>
    <property type="project" value="InterPro"/>
</dbReference>
<dbReference type="CDD" id="cd00609">
    <property type="entry name" value="AAT_like"/>
    <property type="match status" value="1"/>
</dbReference>
<feature type="domain" description="HTH gntR-type" evidence="7">
    <location>
        <begin position="14"/>
        <end position="82"/>
    </location>
</feature>
<protein>
    <submittedName>
        <fullName evidence="8">PLP-dependent aminotransferase family protein</fullName>
    </submittedName>
</protein>
<gene>
    <name evidence="8" type="ORF">ABK905_06605</name>
</gene>
<dbReference type="InterPro" id="IPR015421">
    <property type="entry name" value="PyrdxlP-dep_Trfase_major"/>
</dbReference>
<organism evidence="8">
    <name type="scientific">Acerihabitans sp. KWT182</name>
    <dbReference type="NCBI Taxonomy" id="3157919"/>
    <lineage>
        <taxon>Bacteria</taxon>
        <taxon>Pseudomonadati</taxon>
        <taxon>Pseudomonadota</taxon>
        <taxon>Gammaproteobacteria</taxon>
        <taxon>Enterobacterales</taxon>
        <taxon>Pectobacteriaceae</taxon>
        <taxon>Acerihabitans</taxon>
    </lineage>
</organism>
<dbReference type="InterPro" id="IPR004839">
    <property type="entry name" value="Aminotransferase_I/II_large"/>
</dbReference>
<comment type="similarity">
    <text evidence="1">In the C-terminal section; belongs to the class-I pyridoxal-phosphate-dependent aminotransferase family.</text>
</comment>
<evidence type="ECO:0000313" key="8">
    <source>
        <dbReference type="EMBL" id="XBS70783.1"/>
    </source>
</evidence>
<dbReference type="Pfam" id="PF00155">
    <property type="entry name" value="Aminotran_1_2"/>
    <property type="match status" value="1"/>
</dbReference>
<proteinExistence type="inferred from homology"/>
<keyword evidence="3" id="KW-0805">Transcription regulation</keyword>
<dbReference type="AlphaFoldDB" id="A0AAU7QCY9"/>
<dbReference type="PANTHER" id="PTHR46577">
    <property type="entry name" value="HTH-TYPE TRANSCRIPTIONAL REGULATORY PROTEIN GABR"/>
    <property type="match status" value="1"/>
</dbReference>